<comment type="caution">
    <text evidence="1">The sequence shown here is derived from an EMBL/GenBank/DDBJ whole genome shotgun (WGS) entry which is preliminary data.</text>
</comment>
<name>A0AAN9LND1_CANGL</name>
<dbReference type="AlphaFoldDB" id="A0AAN9LND1"/>
<accession>A0AAN9LND1</accession>
<protein>
    <submittedName>
        <fullName evidence="1">Uncharacterized protein</fullName>
    </submittedName>
</protein>
<evidence type="ECO:0000313" key="1">
    <source>
        <dbReference type="EMBL" id="KAK7339149.1"/>
    </source>
</evidence>
<reference evidence="1 2" key="1">
    <citation type="submission" date="2024-01" db="EMBL/GenBank/DDBJ databases">
        <title>The genomes of 5 underutilized Papilionoideae crops provide insights into root nodulation and disease resistanc.</title>
        <authorList>
            <person name="Jiang F."/>
        </authorList>
    </citation>
    <scope>NUCLEOTIDE SEQUENCE [LARGE SCALE GENOMIC DNA]</scope>
    <source>
        <strain evidence="1">LVBAO_FW01</strain>
        <tissue evidence="1">Leaves</tissue>
    </source>
</reference>
<organism evidence="1 2">
    <name type="scientific">Canavalia gladiata</name>
    <name type="common">Sword bean</name>
    <name type="synonym">Dolichos gladiatus</name>
    <dbReference type="NCBI Taxonomy" id="3824"/>
    <lineage>
        <taxon>Eukaryota</taxon>
        <taxon>Viridiplantae</taxon>
        <taxon>Streptophyta</taxon>
        <taxon>Embryophyta</taxon>
        <taxon>Tracheophyta</taxon>
        <taxon>Spermatophyta</taxon>
        <taxon>Magnoliopsida</taxon>
        <taxon>eudicotyledons</taxon>
        <taxon>Gunneridae</taxon>
        <taxon>Pentapetalae</taxon>
        <taxon>rosids</taxon>
        <taxon>fabids</taxon>
        <taxon>Fabales</taxon>
        <taxon>Fabaceae</taxon>
        <taxon>Papilionoideae</taxon>
        <taxon>50 kb inversion clade</taxon>
        <taxon>NPAAA clade</taxon>
        <taxon>indigoferoid/millettioid clade</taxon>
        <taxon>Phaseoleae</taxon>
        <taxon>Canavalia</taxon>
    </lineage>
</organism>
<keyword evidence="2" id="KW-1185">Reference proteome</keyword>
<dbReference type="Proteomes" id="UP001367508">
    <property type="component" value="Unassembled WGS sequence"/>
</dbReference>
<evidence type="ECO:0000313" key="2">
    <source>
        <dbReference type="Proteomes" id="UP001367508"/>
    </source>
</evidence>
<sequence length="166" mass="18357">MVISGLGGSMVLMEFEKGSMVISGLGDRTGELWDLRGKAIATEQNAFLGIMGPKFRLKLSLRVLPCTAVTSLLPCGPISVFNNLAHYDTWLEGTSHSLVAIVSHIQNTPRDVQKTQGPCLWIRTEVYLDLCALEVSLGPFLEPDTSRDYFLNYATRFHIQTNRPGD</sequence>
<gene>
    <name evidence="1" type="ORF">VNO77_19800</name>
</gene>
<dbReference type="EMBL" id="JAYMYQ010000004">
    <property type="protein sequence ID" value="KAK7339149.1"/>
    <property type="molecule type" value="Genomic_DNA"/>
</dbReference>
<proteinExistence type="predicted"/>